<comment type="function">
    <text evidence="7">Specifically dimethylates two adjacent adenosines (A1518 and A1519) in the loop of a conserved hairpin near the 3'-end of 16S rRNA in the 30S particle. May play a critical role in biogenesis of 30S subunits.</text>
</comment>
<dbReference type="InterPro" id="IPR020598">
    <property type="entry name" value="rRNA_Ade_methylase_Trfase_N"/>
</dbReference>
<dbReference type="FunFam" id="3.40.50.150:FF:000023">
    <property type="entry name" value="Ribosomal RNA small subunit methyltransferase A"/>
    <property type="match status" value="1"/>
</dbReference>
<dbReference type="PANTHER" id="PTHR11727:SF7">
    <property type="entry name" value="DIMETHYLADENOSINE TRANSFERASE-RELATED"/>
    <property type="match status" value="1"/>
</dbReference>
<dbReference type="SUPFAM" id="SSF53335">
    <property type="entry name" value="S-adenosyl-L-methionine-dependent methyltransferases"/>
    <property type="match status" value="1"/>
</dbReference>
<dbReference type="EC" id="2.1.1.182" evidence="7"/>
<dbReference type="PROSITE" id="PS01131">
    <property type="entry name" value="RRNA_A_DIMETH"/>
    <property type="match status" value="1"/>
</dbReference>
<evidence type="ECO:0000256" key="3">
    <source>
        <dbReference type="ARBA" id="ARBA00022603"/>
    </source>
</evidence>
<organism evidence="10 11">
    <name type="scientific">Candidatus Avimonoglobus intestinipullorum</name>
    <dbReference type="NCBI Taxonomy" id="2840699"/>
    <lineage>
        <taxon>Bacteria</taxon>
        <taxon>Bacillati</taxon>
        <taxon>Bacillota</taxon>
        <taxon>Clostridia</taxon>
        <taxon>Eubacteriales</taxon>
        <taxon>Candidatus Avimonoglobus</taxon>
    </lineage>
</organism>
<name>A0A9D1LTJ7_9FIRM</name>
<evidence type="ECO:0000256" key="5">
    <source>
        <dbReference type="ARBA" id="ARBA00022691"/>
    </source>
</evidence>
<dbReference type="PANTHER" id="PTHR11727">
    <property type="entry name" value="DIMETHYLADENOSINE TRANSFERASE"/>
    <property type="match status" value="1"/>
</dbReference>
<dbReference type="CDD" id="cd02440">
    <property type="entry name" value="AdoMet_MTases"/>
    <property type="match status" value="1"/>
</dbReference>
<evidence type="ECO:0000256" key="7">
    <source>
        <dbReference type="HAMAP-Rule" id="MF_00607"/>
    </source>
</evidence>
<keyword evidence="4 7" id="KW-0808">Transferase</keyword>
<comment type="caution">
    <text evidence="10">The sequence shown here is derived from an EMBL/GenBank/DDBJ whole genome shotgun (WGS) entry which is preliminary data.</text>
</comment>
<evidence type="ECO:0000259" key="9">
    <source>
        <dbReference type="SMART" id="SM00650"/>
    </source>
</evidence>
<reference evidence="10" key="2">
    <citation type="journal article" date="2021" name="PeerJ">
        <title>Extensive microbial diversity within the chicken gut microbiome revealed by metagenomics and culture.</title>
        <authorList>
            <person name="Gilroy R."/>
            <person name="Ravi A."/>
            <person name="Getino M."/>
            <person name="Pursley I."/>
            <person name="Horton D.L."/>
            <person name="Alikhan N.F."/>
            <person name="Baker D."/>
            <person name="Gharbi K."/>
            <person name="Hall N."/>
            <person name="Watson M."/>
            <person name="Adriaenssens E.M."/>
            <person name="Foster-Nyarko E."/>
            <person name="Jarju S."/>
            <person name="Secka A."/>
            <person name="Antonio M."/>
            <person name="Oren A."/>
            <person name="Chaudhuri R.R."/>
            <person name="La Ragione R."/>
            <person name="Hildebrand F."/>
            <person name="Pallen M.J."/>
        </authorList>
    </citation>
    <scope>NUCLEOTIDE SEQUENCE</scope>
    <source>
        <strain evidence="10">ChiSjej4B22-9803</strain>
    </source>
</reference>
<dbReference type="GO" id="GO:0003723">
    <property type="term" value="F:RNA binding"/>
    <property type="evidence" value="ECO:0007669"/>
    <property type="project" value="UniProtKB-UniRule"/>
</dbReference>
<keyword evidence="1 7" id="KW-0963">Cytoplasm</keyword>
<dbReference type="HAMAP" id="MF_00607">
    <property type="entry name" value="16SrRNA_methyltr_A"/>
    <property type="match status" value="1"/>
</dbReference>
<evidence type="ECO:0000256" key="6">
    <source>
        <dbReference type="ARBA" id="ARBA00022884"/>
    </source>
</evidence>
<feature type="binding site" evidence="7 8">
    <location>
        <position position="29"/>
    </location>
    <ligand>
        <name>S-adenosyl-L-methionine</name>
        <dbReference type="ChEBI" id="CHEBI:59789"/>
    </ligand>
</feature>
<feature type="binding site" evidence="7 8">
    <location>
        <position position="52"/>
    </location>
    <ligand>
        <name>S-adenosyl-L-methionine</name>
        <dbReference type="ChEBI" id="CHEBI:59789"/>
    </ligand>
</feature>
<dbReference type="GO" id="GO:0005829">
    <property type="term" value="C:cytosol"/>
    <property type="evidence" value="ECO:0007669"/>
    <property type="project" value="TreeGrafter"/>
</dbReference>
<dbReference type="InterPro" id="IPR011530">
    <property type="entry name" value="rRNA_adenine_dimethylase"/>
</dbReference>
<keyword evidence="3 7" id="KW-0489">Methyltransferase</keyword>
<sequence>MDLTSIQEIKAVAKRFGFHFSKGLGQNFLLDPSVLQHIVKAAGAADGILEIGPGFGVLTRELAQAARKVVAVEIDNSLLPVLEYTLGEFDNVQVVPGDILKMDIGALLHDAFGDGRVSVAANLPYYITTPIITRLIESRLPFENIVVMVQKEVAMRLCAQAGTKDYGAVSVLCSYYTDAEIVARVPAASFYPPPKVDSAVVRFHMLERPRVAVRDEKLLFRVVKAAFAQRRKTLLNCLSSGLGMDKQAMAGLLEQAGVAPGIRGERLNLLEFAAISDVIQKNM</sequence>
<accession>A0A9D1LTJ7</accession>
<dbReference type="Proteomes" id="UP000824111">
    <property type="component" value="Unassembled WGS sequence"/>
</dbReference>
<evidence type="ECO:0000256" key="8">
    <source>
        <dbReference type="PROSITE-ProRule" id="PRU01026"/>
    </source>
</evidence>
<dbReference type="InterPro" id="IPR023165">
    <property type="entry name" value="rRNA_Ade_diMease-like_C"/>
</dbReference>
<keyword evidence="5 7" id="KW-0949">S-adenosyl-L-methionine</keyword>
<dbReference type="PROSITE" id="PS51689">
    <property type="entry name" value="SAM_RNA_A_N6_MT"/>
    <property type="match status" value="1"/>
</dbReference>
<comment type="catalytic activity">
    <reaction evidence="7">
        <text>adenosine(1518)/adenosine(1519) in 16S rRNA + 4 S-adenosyl-L-methionine = N(6)-dimethyladenosine(1518)/N(6)-dimethyladenosine(1519) in 16S rRNA + 4 S-adenosyl-L-homocysteine + 4 H(+)</text>
        <dbReference type="Rhea" id="RHEA:19609"/>
        <dbReference type="Rhea" id="RHEA-COMP:10232"/>
        <dbReference type="Rhea" id="RHEA-COMP:10233"/>
        <dbReference type="ChEBI" id="CHEBI:15378"/>
        <dbReference type="ChEBI" id="CHEBI:57856"/>
        <dbReference type="ChEBI" id="CHEBI:59789"/>
        <dbReference type="ChEBI" id="CHEBI:74411"/>
        <dbReference type="ChEBI" id="CHEBI:74493"/>
        <dbReference type="EC" id="2.1.1.182"/>
    </reaction>
</comment>
<proteinExistence type="inferred from homology"/>
<feature type="binding site" evidence="7 8">
    <location>
        <position position="27"/>
    </location>
    <ligand>
        <name>S-adenosyl-L-methionine</name>
        <dbReference type="ChEBI" id="CHEBI:59789"/>
    </ligand>
</feature>
<dbReference type="InterPro" id="IPR020596">
    <property type="entry name" value="rRNA_Ade_Mease_Trfase_CS"/>
</dbReference>
<evidence type="ECO:0000256" key="1">
    <source>
        <dbReference type="ARBA" id="ARBA00022490"/>
    </source>
</evidence>
<feature type="binding site" evidence="7 8">
    <location>
        <position position="98"/>
    </location>
    <ligand>
        <name>S-adenosyl-L-methionine</name>
        <dbReference type="ChEBI" id="CHEBI:59789"/>
    </ligand>
</feature>
<evidence type="ECO:0000256" key="2">
    <source>
        <dbReference type="ARBA" id="ARBA00022552"/>
    </source>
</evidence>
<keyword evidence="6 7" id="KW-0694">RNA-binding</keyword>
<feature type="domain" description="Ribosomal RNA adenine methylase transferase N-terminal" evidence="9">
    <location>
        <begin position="34"/>
        <end position="207"/>
    </location>
</feature>
<dbReference type="InterPro" id="IPR001737">
    <property type="entry name" value="KsgA/Erm"/>
</dbReference>
<gene>
    <name evidence="7 10" type="primary">rsmA</name>
    <name evidence="7" type="synonym">ksgA</name>
    <name evidence="10" type="ORF">IAB04_00580</name>
</gene>
<dbReference type="Gene3D" id="1.10.8.100">
    <property type="entry name" value="Ribosomal RNA adenine dimethylase-like, domain 2"/>
    <property type="match status" value="1"/>
</dbReference>
<dbReference type="SMART" id="SM00650">
    <property type="entry name" value="rADc"/>
    <property type="match status" value="1"/>
</dbReference>
<feature type="binding site" evidence="7 8">
    <location>
        <position position="122"/>
    </location>
    <ligand>
        <name>S-adenosyl-L-methionine</name>
        <dbReference type="ChEBI" id="CHEBI:59789"/>
    </ligand>
</feature>
<comment type="similarity">
    <text evidence="7">Belongs to the class I-like SAM-binding methyltransferase superfamily. rRNA adenine N(6)-methyltransferase family. RsmA subfamily.</text>
</comment>
<evidence type="ECO:0000256" key="4">
    <source>
        <dbReference type="ARBA" id="ARBA00022679"/>
    </source>
</evidence>
<evidence type="ECO:0000313" key="10">
    <source>
        <dbReference type="EMBL" id="HIU47838.1"/>
    </source>
</evidence>
<dbReference type="EMBL" id="DVND01000013">
    <property type="protein sequence ID" value="HIU47838.1"/>
    <property type="molecule type" value="Genomic_DNA"/>
</dbReference>
<dbReference type="Pfam" id="PF00398">
    <property type="entry name" value="RrnaAD"/>
    <property type="match status" value="1"/>
</dbReference>
<dbReference type="NCBIfam" id="TIGR00755">
    <property type="entry name" value="ksgA"/>
    <property type="match status" value="1"/>
</dbReference>
<dbReference type="InterPro" id="IPR029063">
    <property type="entry name" value="SAM-dependent_MTases_sf"/>
</dbReference>
<feature type="binding site" evidence="7 8">
    <location>
        <position position="73"/>
    </location>
    <ligand>
        <name>S-adenosyl-L-methionine</name>
        <dbReference type="ChEBI" id="CHEBI:59789"/>
    </ligand>
</feature>
<dbReference type="AlphaFoldDB" id="A0A9D1LTJ7"/>
<dbReference type="GO" id="GO:0052908">
    <property type="term" value="F:16S rRNA (adenine(1518)-N(6)/adenine(1519)-N(6))-dimethyltransferase activity"/>
    <property type="evidence" value="ECO:0007669"/>
    <property type="project" value="UniProtKB-EC"/>
</dbReference>
<reference evidence="10" key="1">
    <citation type="submission" date="2020-10" db="EMBL/GenBank/DDBJ databases">
        <authorList>
            <person name="Gilroy R."/>
        </authorList>
    </citation>
    <scope>NUCLEOTIDE SEQUENCE</scope>
    <source>
        <strain evidence="10">ChiSjej4B22-9803</strain>
    </source>
</reference>
<keyword evidence="2 7" id="KW-0698">rRNA processing</keyword>
<dbReference type="Gene3D" id="3.40.50.150">
    <property type="entry name" value="Vaccinia Virus protein VP39"/>
    <property type="match status" value="1"/>
</dbReference>
<comment type="subcellular location">
    <subcellularLocation>
        <location evidence="7">Cytoplasm</location>
    </subcellularLocation>
</comment>
<evidence type="ECO:0000313" key="11">
    <source>
        <dbReference type="Proteomes" id="UP000824111"/>
    </source>
</evidence>
<protein>
    <recommendedName>
        <fullName evidence="7">Ribosomal RNA small subunit methyltransferase A</fullName>
        <ecNumber evidence="7">2.1.1.182</ecNumber>
    </recommendedName>
    <alternativeName>
        <fullName evidence="7">16S rRNA (adenine(1518)-N(6)/adenine(1519)-N(6))-dimethyltransferase</fullName>
    </alternativeName>
    <alternativeName>
        <fullName evidence="7">16S rRNA dimethyladenosine transferase</fullName>
    </alternativeName>
    <alternativeName>
        <fullName evidence="7">16S rRNA dimethylase</fullName>
    </alternativeName>
    <alternativeName>
        <fullName evidence="7">S-adenosylmethionine-6-N', N'-adenosyl(rRNA) dimethyltransferase</fullName>
    </alternativeName>
</protein>